<feature type="chain" id="PRO_5044540137" evidence="1">
    <location>
        <begin position="22"/>
        <end position="187"/>
    </location>
</feature>
<dbReference type="Proteomes" id="UP000266778">
    <property type="component" value="Chromosome"/>
</dbReference>
<dbReference type="EMBL" id="BPNL01000008">
    <property type="protein sequence ID" value="GJA53598.1"/>
    <property type="molecule type" value="Genomic_DNA"/>
</dbReference>
<evidence type="ECO:0000313" key="3">
    <source>
        <dbReference type="EMBL" id="BBQ30494.1"/>
    </source>
</evidence>
<dbReference type="EMBL" id="JAOCFT010000001">
    <property type="protein sequence ID" value="MDH1898296.1"/>
    <property type="molecule type" value="Genomic_DNA"/>
</dbReference>
<evidence type="ECO:0000313" key="14">
    <source>
        <dbReference type="Proteomes" id="UP000737420"/>
    </source>
</evidence>
<evidence type="ECO:0000313" key="2">
    <source>
        <dbReference type="EMBL" id="AXB06658.1"/>
    </source>
</evidence>
<evidence type="ECO:0000313" key="6">
    <source>
        <dbReference type="EMBL" id="GJA65478.1"/>
    </source>
</evidence>
<reference evidence="2" key="1">
    <citation type="journal article" date="2019" name="J Environ">
        <title>Genetic characterization and potential molecular dissemination mechanism of tet (31) gene in Aeromonas caviae from an oxytetracycline wastewater treatment system.</title>
        <authorList>
            <person name="Shi Y."/>
            <person name="Tian Z."/>
            <person name="Leclercq S.O."/>
            <person name="Zhang H."/>
            <person name="Yang M."/>
            <person name="Zhang Y."/>
        </authorList>
    </citation>
    <scope>NUCLEOTIDE SEQUENCE</scope>
    <source>
        <strain evidence="2">T25-39</strain>
    </source>
</reference>
<dbReference type="AlphaFoldDB" id="A0A081LQK7"/>
<evidence type="ECO:0000313" key="12">
    <source>
        <dbReference type="EMBL" id="WFF96200.1"/>
    </source>
</evidence>
<evidence type="ECO:0000313" key="5">
    <source>
        <dbReference type="EMBL" id="GJA53598.1"/>
    </source>
</evidence>
<feature type="signal peptide" evidence="1">
    <location>
        <begin position="1"/>
        <end position="21"/>
    </location>
</feature>
<dbReference type="Proteomes" id="UP000737420">
    <property type="component" value="Unassembled WGS sequence"/>
</dbReference>
<reference evidence="8" key="5">
    <citation type="submission" date="2022-09" db="EMBL/GenBank/DDBJ databases">
        <title>Intensive care unit water sources are persistently colonized with multi-drug resistant bacteria and are the site of extensive horizontal gene transfer of antibiotic resistance genes.</title>
        <authorList>
            <person name="Diorio-Toth L."/>
        </authorList>
    </citation>
    <scope>NUCLEOTIDE SEQUENCE</scope>
    <source>
        <strain evidence="8">GD03796</strain>
    </source>
</reference>
<organism evidence="6 15">
    <name type="scientific">Aeromonas caviae</name>
    <name type="common">Aeromonas punctata</name>
    <dbReference type="NCBI Taxonomy" id="648"/>
    <lineage>
        <taxon>Bacteria</taxon>
        <taxon>Pseudomonadati</taxon>
        <taxon>Pseudomonadota</taxon>
        <taxon>Gammaproteobacteria</taxon>
        <taxon>Aeromonadales</taxon>
        <taxon>Aeromonadaceae</taxon>
        <taxon>Aeromonas</taxon>
    </lineage>
</organism>
<evidence type="ECO:0000256" key="1">
    <source>
        <dbReference type="SAM" id="SignalP"/>
    </source>
</evidence>
<dbReference type="EMBL" id="JAWZVU010000264">
    <property type="protein sequence ID" value="MDX7723362.1"/>
    <property type="molecule type" value="Genomic_DNA"/>
</dbReference>
<name>A0A081LQK7_AERCA</name>
<evidence type="ECO:0000313" key="4">
    <source>
        <dbReference type="EMBL" id="GJA43421.1"/>
    </source>
</evidence>
<dbReference type="GeneID" id="48822261"/>
<evidence type="ECO:0000313" key="15">
    <source>
        <dbReference type="Proteomes" id="UP000886934"/>
    </source>
</evidence>
<dbReference type="OrthoDB" id="92679at2"/>
<dbReference type="RefSeq" id="WP_010674879.1">
    <property type="nucleotide sequence ID" value="NZ_AP019195.1"/>
</dbReference>
<dbReference type="InterPro" id="IPR058093">
    <property type="entry name" value="LA_2272-like"/>
</dbReference>
<reference evidence="11" key="7">
    <citation type="submission" date="2023-04" db="EMBL/GenBank/DDBJ databases">
        <title>Whole Genome Sequence of Multi-drug resistant Aeromonas caviae as a gut pathogen in newborn.</title>
        <authorList>
            <person name="Jadhav S.V."/>
            <person name="Saroj S.D."/>
            <person name="Saha U.B."/>
            <person name="Sen S."/>
            <person name="Kher A."/>
        </authorList>
    </citation>
    <scope>NUCLEOTIDE SEQUENCE</scope>
    <source>
        <strain evidence="11">SVJ23</strain>
    </source>
</reference>
<dbReference type="EMBL" id="BPNN01000095">
    <property type="protein sequence ID" value="GJA65478.1"/>
    <property type="molecule type" value="Genomic_DNA"/>
</dbReference>
<dbReference type="EMBL" id="CP065937">
    <property type="protein sequence ID" value="QQA60265.1"/>
    <property type="molecule type" value="Genomic_DNA"/>
</dbReference>
<dbReference type="EMBL" id="BPNI01000167">
    <property type="protein sequence ID" value="GJA43421.1"/>
    <property type="molecule type" value="Genomic_DNA"/>
</dbReference>
<dbReference type="Proteomes" id="UP000515756">
    <property type="component" value="Chromosome"/>
</dbReference>
<dbReference type="Proteomes" id="UP001277183">
    <property type="component" value="Unassembled WGS sequence"/>
</dbReference>
<reference evidence="6 14" key="4">
    <citation type="submission" date="2021-07" db="EMBL/GenBank/DDBJ databases">
        <title>Draft genome sequence of carbapenem-resistant Aeromonas spp. in Japan.</title>
        <authorList>
            <person name="Maehana S."/>
            <person name="Suzuki M."/>
            <person name="Kitasato H."/>
        </authorList>
    </citation>
    <scope>NUCLEOTIDE SEQUENCE</scope>
    <source>
        <strain evidence="4">KAM343</strain>
        <strain evidence="5">KAM348</strain>
        <strain evidence="6">KAM351</strain>
        <strain evidence="7 14">KAM382</strain>
    </source>
</reference>
<protein>
    <submittedName>
        <fullName evidence="2">PhaC PHA synthase</fullName>
    </submittedName>
</protein>
<dbReference type="EMBL" id="AP021927">
    <property type="protein sequence ID" value="BBQ30494.1"/>
    <property type="molecule type" value="Genomic_DNA"/>
</dbReference>
<reference evidence="10" key="3">
    <citation type="submission" date="2020-12" db="EMBL/GenBank/DDBJ databases">
        <title>GES Beta-lactamases isolated from hospital effluents in Brazil.</title>
        <authorList>
            <person name="Conte D."/>
            <person name="Mesa D."/>
            <person name="Palmeiro J.K."/>
            <person name="Dalla-Costa L.M."/>
        </authorList>
    </citation>
    <scope>NUCLEOTIDE SEQUENCE [LARGE SCALE GENOMIC DNA]</scope>
    <source>
        <strain evidence="10">Aero21</strain>
    </source>
</reference>
<reference evidence="9" key="8">
    <citation type="submission" date="2023-11" db="EMBL/GenBank/DDBJ databases">
        <title>WGS of Aeromonas in Northern Israel.</title>
        <authorList>
            <person name="Hershko Y."/>
        </authorList>
    </citation>
    <scope>NUCLEOTIDE SEQUENCE</scope>
    <source>
        <strain evidence="9">77416</strain>
    </source>
</reference>
<dbReference type="EMBL" id="CP025706">
    <property type="protein sequence ID" value="AXB06658.1"/>
    <property type="molecule type" value="Genomic_DNA"/>
</dbReference>
<evidence type="ECO:0000313" key="7">
    <source>
        <dbReference type="EMBL" id="GJB91586.1"/>
    </source>
</evidence>
<evidence type="ECO:0000313" key="9">
    <source>
        <dbReference type="EMBL" id="MDX7723362.1"/>
    </source>
</evidence>
<accession>A0A081LQK7</accession>
<dbReference type="Proteomes" id="UP001160758">
    <property type="component" value="Unassembled WGS sequence"/>
</dbReference>
<dbReference type="Proteomes" id="UP001163285">
    <property type="component" value="Chromosome"/>
</dbReference>
<keyword evidence="1" id="KW-0732">Signal</keyword>
<dbReference type="NCBIfam" id="NF047437">
    <property type="entry name" value="VC2662_fam"/>
    <property type="match status" value="1"/>
</dbReference>
<dbReference type="NCBIfam" id="NF047436">
    <property type="entry name" value="LA_2272_repeat"/>
    <property type="match status" value="1"/>
</dbReference>
<dbReference type="Proteomes" id="UP000886939">
    <property type="component" value="Unassembled WGS sequence"/>
</dbReference>
<dbReference type="EMBL" id="CP110176">
    <property type="protein sequence ID" value="UZC85987.1"/>
    <property type="molecule type" value="Genomic_DNA"/>
</dbReference>
<dbReference type="Proteomes" id="UP000886934">
    <property type="component" value="Unassembled WGS sequence"/>
</dbReference>
<dbReference type="Proteomes" id="UP001218423">
    <property type="component" value="Chromosome"/>
</dbReference>
<dbReference type="EMBL" id="BPOP01000012">
    <property type="protein sequence ID" value="GJB91586.1"/>
    <property type="molecule type" value="Genomic_DNA"/>
</dbReference>
<sequence>MKPFALLLGCGALTLAGVAQASTPVQISLPGVNLPSSNQVEGARASFLYGRTGQVKGIDLPVFALSDVDQFTGLQLGVFFGASRVRHQFGGVAINAVNWHEGQDTGLNLGFVNLTNNVKGLNWGAVNIAQGNALANVGFVNYAERTTFQLGFVNATKHLDGLQIGLANYAENGIFPILPLINFKKSF</sequence>
<dbReference type="Proteomes" id="UP000887009">
    <property type="component" value="Unassembled WGS sequence"/>
</dbReference>
<reference evidence="3 13" key="2">
    <citation type="submission" date="2019-12" db="EMBL/GenBank/DDBJ databases">
        <title>complete genome sequences of Aeromonas caviae str. WP2-W18-ESBL-01 isolated from wastewater treatment plant effluent.</title>
        <authorList>
            <person name="Sekizuka T."/>
            <person name="Itokawa K."/>
            <person name="Yatsu K."/>
            <person name="Inamine Y."/>
            <person name="Kuroda M."/>
        </authorList>
    </citation>
    <scope>NUCLEOTIDE SEQUENCE [LARGE SCALE GENOMIC DNA]</scope>
    <source>
        <strain evidence="3 13">WP2-W18-ESBL-01</strain>
    </source>
</reference>
<reference evidence="12" key="6">
    <citation type="submission" date="2023-03" db="EMBL/GenBank/DDBJ databases">
        <title>Aeromonas caviae strain AC1520.</title>
        <authorList>
            <person name="Xie T."/>
            <person name="Zhang Q."/>
            <person name="Deng J."/>
            <person name="Li X."/>
        </authorList>
    </citation>
    <scope>NUCLEOTIDE SEQUENCE</scope>
    <source>
        <strain evidence="12">AC1520</strain>
    </source>
</reference>
<gene>
    <name evidence="2" type="ORF">C1C91_18240</name>
    <name evidence="10" type="ORF">JC965_19175</name>
    <name evidence="4" type="ORF">KAM343_42170</name>
    <name evidence="5" type="ORF">KAM348_10210</name>
    <name evidence="6" type="ORF">KAM351_40890</name>
    <name evidence="7" type="ORF">KAM382_16470</name>
    <name evidence="8" type="ORF">N5I07_12110</name>
    <name evidence="11" type="ORF">OJY61_19490</name>
    <name evidence="12" type="ORF">P5S46_10945</name>
    <name evidence="9" type="ORF">SJS77_23565</name>
    <name evidence="3" type="ORF">WP2W18E01_20760</name>
</gene>
<evidence type="ECO:0000313" key="13">
    <source>
        <dbReference type="Proteomes" id="UP000515756"/>
    </source>
</evidence>
<dbReference type="KEGG" id="acav:VI35_11515"/>
<evidence type="ECO:0000313" key="8">
    <source>
        <dbReference type="EMBL" id="MDH1898296.1"/>
    </source>
</evidence>
<proteinExistence type="predicted"/>
<dbReference type="EMBL" id="CP120942">
    <property type="protein sequence ID" value="WFF96200.1"/>
    <property type="molecule type" value="Genomic_DNA"/>
</dbReference>
<evidence type="ECO:0000313" key="11">
    <source>
        <dbReference type="EMBL" id="UZC85987.1"/>
    </source>
</evidence>
<evidence type="ECO:0000313" key="10">
    <source>
        <dbReference type="EMBL" id="QQA60265.1"/>
    </source>
</evidence>